<keyword evidence="1" id="KW-1133">Transmembrane helix</keyword>
<evidence type="ECO:0000313" key="2">
    <source>
        <dbReference type="EMBL" id="MFD2663598.1"/>
    </source>
</evidence>
<name>A0ABW5R475_9BACL</name>
<gene>
    <name evidence="2" type="ORF">ACFSW5_25490</name>
</gene>
<protein>
    <submittedName>
        <fullName evidence="2">HPP family protein</fullName>
    </submittedName>
</protein>
<sequence>MKIKVVFVCTYIMLIYWLSLHVSFLDTLFFPTIGAFSFLFVSRSFRYAELGKITLGAVISSAIGTLLYSVYPSPVSLFVNVLITIWLITKFKWNAPPIVAVSLIPFFSHSSHHWIIPASVCAALLGLMLVLFAAERAERGWGNVTAVWLGSKRVPETEKLDAASR</sequence>
<reference evidence="3" key="1">
    <citation type="journal article" date="2019" name="Int. J. Syst. Evol. Microbiol.">
        <title>The Global Catalogue of Microorganisms (GCM) 10K type strain sequencing project: providing services to taxonomists for standard genome sequencing and annotation.</title>
        <authorList>
            <consortium name="The Broad Institute Genomics Platform"/>
            <consortium name="The Broad Institute Genome Sequencing Center for Infectious Disease"/>
            <person name="Wu L."/>
            <person name="Ma J."/>
        </authorList>
    </citation>
    <scope>NUCLEOTIDE SEQUENCE [LARGE SCALE GENOMIC DNA]</scope>
    <source>
        <strain evidence="3">TISTR 1827</strain>
    </source>
</reference>
<feature type="transmembrane region" description="Helical" evidence="1">
    <location>
        <begin position="114"/>
        <end position="134"/>
    </location>
</feature>
<dbReference type="Proteomes" id="UP001597493">
    <property type="component" value="Unassembled WGS sequence"/>
</dbReference>
<keyword evidence="1" id="KW-0472">Membrane</keyword>
<evidence type="ECO:0000256" key="1">
    <source>
        <dbReference type="SAM" id="Phobius"/>
    </source>
</evidence>
<feature type="transmembrane region" description="Helical" evidence="1">
    <location>
        <begin position="14"/>
        <end position="41"/>
    </location>
</feature>
<keyword evidence="1" id="KW-0812">Transmembrane</keyword>
<dbReference type="EMBL" id="JBHUMY010000043">
    <property type="protein sequence ID" value="MFD2663598.1"/>
    <property type="molecule type" value="Genomic_DNA"/>
</dbReference>
<dbReference type="RefSeq" id="WP_379279904.1">
    <property type="nucleotide sequence ID" value="NZ_JBHUGT010000011.1"/>
</dbReference>
<feature type="transmembrane region" description="Helical" evidence="1">
    <location>
        <begin position="77"/>
        <end position="93"/>
    </location>
</feature>
<accession>A0ABW5R475</accession>
<evidence type="ECO:0000313" key="3">
    <source>
        <dbReference type="Proteomes" id="UP001597493"/>
    </source>
</evidence>
<keyword evidence="3" id="KW-1185">Reference proteome</keyword>
<organism evidence="2 3">
    <name type="scientific">Paenibacillus thailandensis</name>
    <dbReference type="NCBI Taxonomy" id="393250"/>
    <lineage>
        <taxon>Bacteria</taxon>
        <taxon>Bacillati</taxon>
        <taxon>Bacillota</taxon>
        <taxon>Bacilli</taxon>
        <taxon>Bacillales</taxon>
        <taxon>Paenibacillaceae</taxon>
        <taxon>Paenibacillus</taxon>
    </lineage>
</organism>
<comment type="caution">
    <text evidence="2">The sequence shown here is derived from an EMBL/GenBank/DDBJ whole genome shotgun (WGS) entry which is preliminary data.</text>
</comment>
<proteinExistence type="predicted"/>